<proteinExistence type="predicted"/>
<evidence type="ECO:0000259" key="13">
    <source>
        <dbReference type="Pfam" id="PF10613"/>
    </source>
</evidence>
<dbReference type="InterPro" id="IPR019594">
    <property type="entry name" value="Glu/Gly-bd"/>
</dbReference>
<keyword evidence="6" id="KW-0406">Ion transport</keyword>
<dbReference type="Pfam" id="PF10613">
    <property type="entry name" value="Lig_chan-Glu_bd"/>
    <property type="match status" value="1"/>
</dbReference>
<evidence type="ECO:0000256" key="11">
    <source>
        <dbReference type="ARBA" id="ARBA00023303"/>
    </source>
</evidence>
<evidence type="ECO:0000256" key="2">
    <source>
        <dbReference type="ARBA" id="ARBA00022448"/>
    </source>
</evidence>
<evidence type="ECO:0000256" key="3">
    <source>
        <dbReference type="ARBA" id="ARBA00022475"/>
    </source>
</evidence>
<evidence type="ECO:0000256" key="5">
    <source>
        <dbReference type="ARBA" id="ARBA00022989"/>
    </source>
</evidence>
<reference evidence="14" key="1">
    <citation type="submission" date="2020-11" db="EMBL/GenBank/DDBJ databases">
        <authorList>
            <person name="Tran Van P."/>
        </authorList>
    </citation>
    <scope>NUCLEOTIDE SEQUENCE</scope>
</reference>
<keyword evidence="2" id="KW-0813">Transport</keyword>
<dbReference type="Proteomes" id="UP000759131">
    <property type="component" value="Unassembled WGS sequence"/>
</dbReference>
<keyword evidence="5 12" id="KW-1133">Transmembrane helix</keyword>
<evidence type="ECO:0000313" key="14">
    <source>
        <dbReference type="EMBL" id="CAD7630617.1"/>
    </source>
</evidence>
<feature type="transmembrane region" description="Helical" evidence="12">
    <location>
        <begin position="260"/>
        <end position="282"/>
    </location>
</feature>
<dbReference type="InterPro" id="IPR052192">
    <property type="entry name" value="Insect_Ionotropic_Sensory_Rcpt"/>
</dbReference>
<dbReference type="GO" id="GO:0015276">
    <property type="term" value="F:ligand-gated monoatomic ion channel activity"/>
    <property type="evidence" value="ECO:0007669"/>
    <property type="project" value="InterPro"/>
</dbReference>
<evidence type="ECO:0000256" key="1">
    <source>
        <dbReference type="ARBA" id="ARBA00004651"/>
    </source>
</evidence>
<dbReference type="PANTHER" id="PTHR42643:SF38">
    <property type="entry name" value="IONOTROPIC RECEPTOR 100A"/>
    <property type="match status" value="1"/>
</dbReference>
<sequence length="285" mass="32697">MVKWSPLSTLDTLNGSVVVKGVMGQLLDVLLNRRNISYDIIKSELNFGTPLPNKSWTGMSGFVQRNDADIMLGPPLMNVQRMQIMDFSAPLMVDKISILSHFSKTNPSFDYLRGFDSFVWSFSAAESNDSEINEFERLIGKKMIQVMENESSSDDQITQLTARKLAYVTSESRLIAISMNICKRRSQTELYIGNEKMHFMPRALGLSKSLDTRIKRNIDSDIFWIHSTGIFSLWIRRSINDTLLKCIKTDESVMRNNNDIMFTLNLLTTLFKVMFCMFYLSFVVL</sequence>
<evidence type="ECO:0000313" key="15">
    <source>
        <dbReference type="Proteomes" id="UP000759131"/>
    </source>
</evidence>
<evidence type="ECO:0000256" key="6">
    <source>
        <dbReference type="ARBA" id="ARBA00023065"/>
    </source>
</evidence>
<evidence type="ECO:0000256" key="4">
    <source>
        <dbReference type="ARBA" id="ARBA00022692"/>
    </source>
</evidence>
<feature type="domain" description="Ionotropic glutamate receptor L-glutamate and glycine-binding" evidence="13">
    <location>
        <begin position="12"/>
        <end position="101"/>
    </location>
</feature>
<dbReference type="Gene3D" id="3.40.190.10">
    <property type="entry name" value="Periplasmic binding protein-like II"/>
    <property type="match status" value="1"/>
</dbReference>
<keyword evidence="8" id="KW-0675">Receptor</keyword>
<evidence type="ECO:0000256" key="12">
    <source>
        <dbReference type="SAM" id="Phobius"/>
    </source>
</evidence>
<feature type="non-terminal residue" evidence="14">
    <location>
        <position position="1"/>
    </location>
</feature>
<evidence type="ECO:0000256" key="8">
    <source>
        <dbReference type="ARBA" id="ARBA00023170"/>
    </source>
</evidence>
<dbReference type="OrthoDB" id="6516774at2759"/>
<dbReference type="SUPFAM" id="SSF53850">
    <property type="entry name" value="Periplasmic binding protein-like II"/>
    <property type="match status" value="1"/>
</dbReference>
<keyword evidence="4 12" id="KW-0812">Transmembrane</keyword>
<gene>
    <name evidence="14" type="ORF">OSB1V03_LOCUS11029</name>
</gene>
<dbReference type="EMBL" id="CAJPIZ010008323">
    <property type="protein sequence ID" value="CAG2111047.1"/>
    <property type="molecule type" value="Genomic_DNA"/>
</dbReference>
<keyword evidence="11" id="KW-0407">Ion channel</keyword>
<keyword evidence="9" id="KW-0325">Glycoprotein</keyword>
<evidence type="ECO:0000256" key="7">
    <source>
        <dbReference type="ARBA" id="ARBA00023136"/>
    </source>
</evidence>
<accession>A0A7R9KWN9</accession>
<dbReference type="PANTHER" id="PTHR42643">
    <property type="entry name" value="IONOTROPIC RECEPTOR 20A-RELATED"/>
    <property type="match status" value="1"/>
</dbReference>
<keyword evidence="15" id="KW-1185">Reference proteome</keyword>
<organism evidence="14">
    <name type="scientific">Medioppia subpectinata</name>
    <dbReference type="NCBI Taxonomy" id="1979941"/>
    <lineage>
        <taxon>Eukaryota</taxon>
        <taxon>Metazoa</taxon>
        <taxon>Ecdysozoa</taxon>
        <taxon>Arthropoda</taxon>
        <taxon>Chelicerata</taxon>
        <taxon>Arachnida</taxon>
        <taxon>Acari</taxon>
        <taxon>Acariformes</taxon>
        <taxon>Sarcoptiformes</taxon>
        <taxon>Oribatida</taxon>
        <taxon>Brachypylina</taxon>
        <taxon>Oppioidea</taxon>
        <taxon>Oppiidae</taxon>
        <taxon>Medioppia</taxon>
    </lineage>
</organism>
<dbReference type="GO" id="GO:0005886">
    <property type="term" value="C:plasma membrane"/>
    <property type="evidence" value="ECO:0007669"/>
    <property type="project" value="UniProtKB-SubCell"/>
</dbReference>
<keyword evidence="3" id="KW-1003">Cell membrane</keyword>
<comment type="subcellular location">
    <subcellularLocation>
        <location evidence="1">Cell membrane</location>
        <topology evidence="1">Multi-pass membrane protein</topology>
    </subcellularLocation>
</comment>
<evidence type="ECO:0000256" key="10">
    <source>
        <dbReference type="ARBA" id="ARBA00023286"/>
    </source>
</evidence>
<evidence type="ECO:0000256" key="9">
    <source>
        <dbReference type="ARBA" id="ARBA00023180"/>
    </source>
</evidence>
<protein>
    <recommendedName>
        <fullName evidence="13">Ionotropic glutamate receptor L-glutamate and glycine-binding domain-containing protein</fullName>
    </recommendedName>
</protein>
<keyword evidence="10" id="KW-1071">Ligand-gated ion channel</keyword>
<dbReference type="AlphaFoldDB" id="A0A7R9KWN9"/>
<name>A0A7R9KWN9_9ACAR</name>
<keyword evidence="7 12" id="KW-0472">Membrane</keyword>
<dbReference type="EMBL" id="OC862898">
    <property type="protein sequence ID" value="CAD7630617.1"/>
    <property type="molecule type" value="Genomic_DNA"/>
</dbReference>